<comment type="caution">
    <text evidence="11">The sequence shown here is derived from an EMBL/GenBank/DDBJ whole genome shotgun (WGS) entry which is preliminary data.</text>
</comment>
<evidence type="ECO:0000256" key="3">
    <source>
        <dbReference type="ARBA" id="ARBA00022553"/>
    </source>
</evidence>
<dbReference type="InterPro" id="IPR003018">
    <property type="entry name" value="GAF"/>
</dbReference>
<dbReference type="EMBL" id="JAAVJI010000003">
    <property type="protein sequence ID" value="NJP00705.1"/>
    <property type="molecule type" value="Genomic_DNA"/>
</dbReference>
<evidence type="ECO:0000259" key="9">
    <source>
        <dbReference type="PROSITE" id="PS50109"/>
    </source>
</evidence>
<dbReference type="PANTHER" id="PTHR41523:SF8">
    <property type="entry name" value="ETHYLENE RESPONSE SENSOR PROTEIN"/>
    <property type="match status" value="1"/>
</dbReference>
<feature type="domain" description="Histidine kinase" evidence="9">
    <location>
        <begin position="333"/>
        <end position="516"/>
    </location>
</feature>
<dbReference type="SUPFAM" id="SSF55874">
    <property type="entry name" value="ATPase domain of HSP90 chaperone/DNA topoisomerase II/histidine kinase"/>
    <property type="match status" value="1"/>
</dbReference>
<dbReference type="RefSeq" id="WP_168083077.1">
    <property type="nucleotide sequence ID" value="NZ_JAAVJI010000003.1"/>
</dbReference>
<keyword evidence="12" id="KW-1185">Reference proteome</keyword>
<dbReference type="PANTHER" id="PTHR41523">
    <property type="entry name" value="TWO-COMPONENT SYSTEM SENSOR PROTEIN"/>
    <property type="match status" value="1"/>
</dbReference>
<keyword evidence="3" id="KW-0597">Phosphoprotein</keyword>
<comment type="catalytic activity">
    <reaction evidence="1">
        <text>ATP + protein L-histidine = ADP + protein N-phospho-L-histidine.</text>
        <dbReference type="EC" id="2.7.13.3"/>
    </reaction>
</comment>
<name>A0ABX0YBG9_9PSED</name>
<dbReference type="PROSITE" id="PS50113">
    <property type="entry name" value="PAC"/>
    <property type="match status" value="1"/>
</dbReference>
<dbReference type="InterPro" id="IPR036890">
    <property type="entry name" value="HATPase_C_sf"/>
</dbReference>
<dbReference type="InterPro" id="IPR005467">
    <property type="entry name" value="His_kinase_dom"/>
</dbReference>
<evidence type="ECO:0000256" key="7">
    <source>
        <dbReference type="ARBA" id="ARBA00022840"/>
    </source>
</evidence>
<dbReference type="Pfam" id="PF02518">
    <property type="entry name" value="HATPase_c"/>
    <property type="match status" value="1"/>
</dbReference>
<keyword evidence="7" id="KW-0067">ATP-binding</keyword>
<dbReference type="NCBIfam" id="TIGR00229">
    <property type="entry name" value="sensory_box"/>
    <property type="match status" value="1"/>
</dbReference>
<organism evidence="11 12">
    <name type="scientific">Pseudomonas quercus</name>
    <dbReference type="NCBI Taxonomy" id="2722792"/>
    <lineage>
        <taxon>Bacteria</taxon>
        <taxon>Pseudomonadati</taxon>
        <taxon>Pseudomonadota</taxon>
        <taxon>Gammaproteobacteria</taxon>
        <taxon>Pseudomonadales</taxon>
        <taxon>Pseudomonadaceae</taxon>
        <taxon>Pseudomonas</taxon>
    </lineage>
</organism>
<dbReference type="Pfam" id="PF01590">
    <property type="entry name" value="GAF"/>
    <property type="match status" value="1"/>
</dbReference>
<dbReference type="Pfam" id="PF08448">
    <property type="entry name" value="PAS_4"/>
    <property type="match status" value="1"/>
</dbReference>
<protein>
    <recommendedName>
        <fullName evidence="2">histidine kinase</fullName>
        <ecNumber evidence="2">2.7.13.3</ecNumber>
    </recommendedName>
</protein>
<evidence type="ECO:0000313" key="12">
    <source>
        <dbReference type="Proteomes" id="UP000746535"/>
    </source>
</evidence>
<dbReference type="InterPro" id="IPR000014">
    <property type="entry name" value="PAS"/>
</dbReference>
<sequence length="516" mass="56836">MQDRSSDEIIRSALQASHTRLRRQHELCVQFGVNSLQATNLLHLQTQACAVVAKGMGTAYAKVLKYQKAEGRLVLESGVGWAPTDIGTATLGADDSSPAGYAHMMDRPVISNHLGQELRFRTPELLKRYGIERAINVPIRGTGSPMGVLEADSPDGDDFIETDLVFMQGIANIIAMTAERLAFQVEQQDPAPYSESVLNASPDCVKIISTDGRIEFFNETGLCQMGLPSLDAVKGNRWETLWPEQSKAQVEQAIRDAAQGHAYRFESFCPTAAGEPRWWDVTVAPIKNSEQQVEKLIVVSRDISERYHQEVKLKALIDAQSVQIDQNQLMIEEIHHRVKNSLHLVNAMLMLQANIATEEVVKVQLQTAANRVLTVASVHERLYRSLDTKISDPREFLQLLLQDLGEAFGDREIALQAEPLAVAAERLAPLGFVTSELVINALKYGKGKVTITLARQDGHAVVTVVDQGDGFPDSYPKPSGTGLGMRLVKSYSGFGSEAITVDRSAPTSTIHVRFRL</sequence>
<dbReference type="Gene3D" id="3.30.450.20">
    <property type="entry name" value="PAS domain"/>
    <property type="match status" value="1"/>
</dbReference>
<dbReference type="Pfam" id="PF07568">
    <property type="entry name" value="HisKA_2"/>
    <property type="match status" value="1"/>
</dbReference>
<evidence type="ECO:0000313" key="11">
    <source>
        <dbReference type="EMBL" id="NJP00705.1"/>
    </source>
</evidence>
<evidence type="ECO:0000256" key="5">
    <source>
        <dbReference type="ARBA" id="ARBA00022741"/>
    </source>
</evidence>
<dbReference type="InterPro" id="IPR011495">
    <property type="entry name" value="Sig_transdc_His_kin_sub2_dim/P"/>
</dbReference>
<dbReference type="Proteomes" id="UP000746535">
    <property type="component" value="Unassembled WGS sequence"/>
</dbReference>
<evidence type="ECO:0000259" key="10">
    <source>
        <dbReference type="PROSITE" id="PS50113"/>
    </source>
</evidence>
<feature type="domain" description="PAC" evidence="10">
    <location>
        <begin position="259"/>
        <end position="315"/>
    </location>
</feature>
<keyword evidence="8" id="KW-0843">Virulence</keyword>
<dbReference type="PROSITE" id="PS50109">
    <property type="entry name" value="HIS_KIN"/>
    <property type="match status" value="1"/>
</dbReference>
<accession>A0ABX0YBG9</accession>
<gene>
    <name evidence="11" type="ORF">HBH25_07500</name>
</gene>
<dbReference type="CDD" id="cd00130">
    <property type="entry name" value="PAS"/>
    <property type="match status" value="1"/>
</dbReference>
<dbReference type="Gene3D" id="3.30.565.10">
    <property type="entry name" value="Histidine kinase-like ATPase, C-terminal domain"/>
    <property type="match status" value="1"/>
</dbReference>
<evidence type="ECO:0000256" key="8">
    <source>
        <dbReference type="ARBA" id="ARBA00023026"/>
    </source>
</evidence>
<dbReference type="InterPro" id="IPR029016">
    <property type="entry name" value="GAF-like_dom_sf"/>
</dbReference>
<dbReference type="SMART" id="SM00387">
    <property type="entry name" value="HATPase_c"/>
    <property type="match status" value="1"/>
</dbReference>
<dbReference type="InterPro" id="IPR035965">
    <property type="entry name" value="PAS-like_dom_sf"/>
</dbReference>
<evidence type="ECO:0000256" key="2">
    <source>
        <dbReference type="ARBA" id="ARBA00012438"/>
    </source>
</evidence>
<reference evidence="11 12" key="1">
    <citation type="submission" date="2020-03" db="EMBL/GenBank/DDBJ databases">
        <authorList>
            <person name="Wang L."/>
            <person name="He N."/>
            <person name="Li Y."/>
            <person name="Fang Y."/>
            <person name="Zhang F."/>
        </authorList>
    </citation>
    <scope>NUCLEOTIDE SEQUENCE [LARGE SCALE GENOMIC DNA]</scope>
    <source>
        <strain evidence="12">hsmgli-8</strain>
    </source>
</reference>
<dbReference type="SUPFAM" id="SSF55785">
    <property type="entry name" value="PYP-like sensor domain (PAS domain)"/>
    <property type="match status" value="1"/>
</dbReference>
<evidence type="ECO:0000256" key="4">
    <source>
        <dbReference type="ARBA" id="ARBA00022679"/>
    </source>
</evidence>
<dbReference type="EC" id="2.7.13.3" evidence="2"/>
<proteinExistence type="predicted"/>
<keyword evidence="5" id="KW-0547">Nucleotide-binding</keyword>
<dbReference type="InterPro" id="IPR000700">
    <property type="entry name" value="PAS-assoc_C"/>
</dbReference>
<dbReference type="InterPro" id="IPR013656">
    <property type="entry name" value="PAS_4"/>
</dbReference>
<dbReference type="Gene3D" id="3.30.450.40">
    <property type="match status" value="1"/>
</dbReference>
<evidence type="ECO:0000256" key="6">
    <source>
        <dbReference type="ARBA" id="ARBA00022777"/>
    </source>
</evidence>
<evidence type="ECO:0000256" key="1">
    <source>
        <dbReference type="ARBA" id="ARBA00000085"/>
    </source>
</evidence>
<keyword evidence="6" id="KW-0418">Kinase</keyword>
<keyword evidence="4" id="KW-0808">Transferase</keyword>
<dbReference type="SUPFAM" id="SSF55781">
    <property type="entry name" value="GAF domain-like"/>
    <property type="match status" value="1"/>
</dbReference>
<dbReference type="InterPro" id="IPR003594">
    <property type="entry name" value="HATPase_dom"/>
</dbReference>
<dbReference type="SMART" id="SM00065">
    <property type="entry name" value="GAF"/>
    <property type="match status" value="1"/>
</dbReference>